<feature type="domain" description="CCDC113/CCDC96 coiled-coil" evidence="6">
    <location>
        <begin position="172"/>
        <end position="329"/>
    </location>
</feature>
<dbReference type="GeneTree" id="ENSGT00940000154521"/>
<dbReference type="GO" id="GO:0005930">
    <property type="term" value="C:axoneme"/>
    <property type="evidence" value="ECO:0007669"/>
    <property type="project" value="TreeGrafter"/>
</dbReference>
<evidence type="ECO:0000256" key="4">
    <source>
        <dbReference type="SAM" id="Coils"/>
    </source>
</evidence>
<feature type="coiled-coil region" evidence="4">
    <location>
        <begin position="90"/>
        <end position="219"/>
    </location>
</feature>
<sequence>MLNYRFQLKLTSTPVWTMSQGDIVHLVTPSDLEHQEKDEPESAGEDAEEAATLSDQALERDPFTSETFEEDETPGTPELDIQRLQDEVPSVQVETETLDLQAEYEELQKERDRLTQRNVQLQRILAEYYQQKPSEEPGPELETGVSDLQQRYLEYLEVIQDLRQKLSKQADQNEAERRKRRLEMKDDEELDVGQHMVDFEQLKSENQVNREKIEECKEKLLKQKKKNSETVQALTHVKEKIQFVQVENQEKRAQLAGLDALVSRKQEVLTRMKQARDGLRVDNLRLHQSSGLLAYPTLLRDMEEKVEKCEALETRLDTLRRQSAQITLKSSRVRNKLQHSRTPDDL</sequence>
<dbReference type="Pfam" id="PF13870">
    <property type="entry name" value="CCDC113_CCDC96_CC"/>
    <property type="match status" value="1"/>
</dbReference>
<feature type="coiled-coil region" evidence="4">
    <location>
        <begin position="302"/>
        <end position="329"/>
    </location>
</feature>
<evidence type="ECO:0000259" key="6">
    <source>
        <dbReference type="Pfam" id="PF13870"/>
    </source>
</evidence>
<dbReference type="Proteomes" id="UP000018467">
    <property type="component" value="Unassembled WGS sequence"/>
</dbReference>
<evidence type="ECO:0000313" key="7">
    <source>
        <dbReference type="Ensembl" id="ENSAMXP00000037995.1"/>
    </source>
</evidence>
<evidence type="ECO:0000256" key="2">
    <source>
        <dbReference type="ARBA" id="ARBA00023054"/>
    </source>
</evidence>
<reference evidence="8" key="1">
    <citation type="submission" date="2013-03" db="EMBL/GenBank/DDBJ databases">
        <authorList>
            <person name="Jeffery W."/>
            <person name="Warren W."/>
            <person name="Wilson R.K."/>
        </authorList>
    </citation>
    <scope>NUCLEOTIDE SEQUENCE</scope>
    <source>
        <strain evidence="8">female</strain>
    </source>
</reference>
<comment type="subcellular location">
    <subcellularLocation>
        <location evidence="1">Cell projection</location>
        <location evidence="1">Cilium</location>
    </subcellularLocation>
</comment>
<accession>A0A3B1J800</accession>
<dbReference type="PANTHER" id="PTHR15654">
    <property type="entry name" value="COILED-COIL DOMAIN-CONTAINING PROTEIN 113-RELATED"/>
    <property type="match status" value="1"/>
</dbReference>
<keyword evidence="2 4" id="KW-0175">Coiled coil</keyword>
<dbReference type="AlphaFoldDB" id="A0A3B1J800"/>
<protein>
    <submittedName>
        <fullName evidence="7">Coiled-coil domain containing 96</fullName>
    </submittedName>
</protein>
<reference evidence="7" key="3">
    <citation type="submission" date="2025-08" db="UniProtKB">
        <authorList>
            <consortium name="Ensembl"/>
        </authorList>
    </citation>
    <scope>IDENTIFICATION</scope>
</reference>
<dbReference type="PANTHER" id="PTHR15654:SF1">
    <property type="entry name" value="COILED-COIL DOMAIN-CONTAINING PROTEIN 96"/>
    <property type="match status" value="1"/>
</dbReference>
<dbReference type="InterPro" id="IPR051885">
    <property type="entry name" value="CC_CF"/>
</dbReference>
<feature type="region of interest" description="Disordered" evidence="5">
    <location>
        <begin position="30"/>
        <end position="82"/>
    </location>
</feature>
<dbReference type="STRING" id="7994.ENSAMXP00000037995"/>
<evidence type="ECO:0000256" key="3">
    <source>
        <dbReference type="ARBA" id="ARBA00023273"/>
    </source>
</evidence>
<dbReference type="InterPro" id="IPR025254">
    <property type="entry name" value="CCDC113/CCDC96_CC"/>
</dbReference>
<dbReference type="GO" id="GO:0036064">
    <property type="term" value="C:ciliary basal body"/>
    <property type="evidence" value="ECO:0007669"/>
    <property type="project" value="TreeGrafter"/>
</dbReference>
<keyword evidence="3" id="KW-0966">Cell projection</keyword>
<dbReference type="InParanoid" id="A0A3B1J800"/>
<keyword evidence="8" id="KW-1185">Reference proteome</keyword>
<organism evidence="7 8">
    <name type="scientific">Astyanax mexicanus</name>
    <name type="common">Blind cave fish</name>
    <name type="synonym">Astyanax fasciatus mexicanus</name>
    <dbReference type="NCBI Taxonomy" id="7994"/>
    <lineage>
        <taxon>Eukaryota</taxon>
        <taxon>Metazoa</taxon>
        <taxon>Chordata</taxon>
        <taxon>Craniata</taxon>
        <taxon>Vertebrata</taxon>
        <taxon>Euteleostomi</taxon>
        <taxon>Actinopterygii</taxon>
        <taxon>Neopterygii</taxon>
        <taxon>Teleostei</taxon>
        <taxon>Ostariophysi</taxon>
        <taxon>Characiformes</taxon>
        <taxon>Characoidei</taxon>
        <taxon>Acestrorhamphidae</taxon>
        <taxon>Acestrorhamphinae</taxon>
        <taxon>Astyanax</taxon>
    </lineage>
</organism>
<evidence type="ECO:0000256" key="5">
    <source>
        <dbReference type="SAM" id="MobiDB-lite"/>
    </source>
</evidence>
<feature type="compositionally biased region" description="Acidic residues" evidence="5">
    <location>
        <begin position="38"/>
        <end position="49"/>
    </location>
</feature>
<evidence type="ECO:0000256" key="1">
    <source>
        <dbReference type="ARBA" id="ARBA00004138"/>
    </source>
</evidence>
<dbReference type="FunCoup" id="A0A3B1J800">
    <property type="interactions" value="13"/>
</dbReference>
<dbReference type="Bgee" id="ENSAMXG00000030785">
    <property type="expression patterns" value="Expressed in olfactory epithelium and 13 other cell types or tissues"/>
</dbReference>
<evidence type="ECO:0000313" key="8">
    <source>
        <dbReference type="Proteomes" id="UP000018467"/>
    </source>
</evidence>
<reference evidence="7" key="4">
    <citation type="submission" date="2025-09" db="UniProtKB">
        <authorList>
            <consortium name="Ensembl"/>
        </authorList>
    </citation>
    <scope>IDENTIFICATION</scope>
</reference>
<proteinExistence type="predicted"/>
<reference evidence="8" key="2">
    <citation type="journal article" date="2014" name="Nat. Commun.">
        <title>The cavefish genome reveals candidate genes for eye loss.</title>
        <authorList>
            <person name="McGaugh S.E."/>
            <person name="Gross J.B."/>
            <person name="Aken B."/>
            <person name="Blin M."/>
            <person name="Borowsky R."/>
            <person name="Chalopin D."/>
            <person name="Hinaux H."/>
            <person name="Jeffery W.R."/>
            <person name="Keene A."/>
            <person name="Ma L."/>
            <person name="Minx P."/>
            <person name="Murphy D."/>
            <person name="O'Quin K.E."/>
            <person name="Retaux S."/>
            <person name="Rohner N."/>
            <person name="Searle S.M."/>
            <person name="Stahl B.A."/>
            <person name="Tabin C."/>
            <person name="Volff J.N."/>
            <person name="Yoshizawa M."/>
            <person name="Warren W.C."/>
        </authorList>
    </citation>
    <scope>NUCLEOTIDE SEQUENCE [LARGE SCALE GENOMIC DNA]</scope>
    <source>
        <strain evidence="8">female</strain>
    </source>
</reference>
<name>A0A3B1J800_ASTMX</name>
<dbReference type="Ensembl" id="ENSAMXT00000056357.1">
    <property type="protein sequence ID" value="ENSAMXP00000037995.1"/>
    <property type="gene ID" value="ENSAMXG00000030785.1"/>
</dbReference>
<dbReference type="GO" id="GO:0060271">
    <property type="term" value="P:cilium assembly"/>
    <property type="evidence" value="ECO:0007669"/>
    <property type="project" value="TreeGrafter"/>
</dbReference>